<feature type="region of interest" description="Disordered" evidence="3">
    <location>
        <begin position="749"/>
        <end position="861"/>
    </location>
</feature>
<dbReference type="Gene3D" id="1.20.120.560">
    <property type="entry name" value="alix/aip1 in complex with the ypdl late domain"/>
    <property type="match status" value="1"/>
</dbReference>
<feature type="domain" description="BRO1" evidence="4">
    <location>
        <begin position="4"/>
        <end position="400"/>
    </location>
</feature>
<dbReference type="PANTHER" id="PTHR23030">
    <property type="entry name" value="PCD6 INTERACTING PROTEIN-RELATED"/>
    <property type="match status" value="1"/>
</dbReference>
<dbReference type="PROSITE" id="PS51180">
    <property type="entry name" value="BRO1"/>
    <property type="match status" value="1"/>
</dbReference>
<keyword evidence="2" id="KW-0175">Coiled coil</keyword>
<reference evidence="5 6" key="1">
    <citation type="journal article" date="2024" name="Commun. Biol.">
        <title>Comparative genomic analysis of thermophilic fungi reveals convergent evolutionary adaptations and gene losses.</title>
        <authorList>
            <person name="Steindorff A.S."/>
            <person name="Aguilar-Pontes M.V."/>
            <person name="Robinson A.J."/>
            <person name="Andreopoulos B."/>
            <person name="LaButti K."/>
            <person name="Kuo A."/>
            <person name="Mondo S."/>
            <person name="Riley R."/>
            <person name="Otillar R."/>
            <person name="Haridas S."/>
            <person name="Lipzen A."/>
            <person name="Grimwood J."/>
            <person name="Schmutz J."/>
            <person name="Clum A."/>
            <person name="Reid I.D."/>
            <person name="Moisan M.C."/>
            <person name="Butler G."/>
            <person name="Nguyen T.T.M."/>
            <person name="Dewar K."/>
            <person name="Conant G."/>
            <person name="Drula E."/>
            <person name="Henrissat B."/>
            <person name="Hansel C."/>
            <person name="Singer S."/>
            <person name="Hutchinson M.I."/>
            <person name="de Vries R.P."/>
            <person name="Natvig D.O."/>
            <person name="Powell A.J."/>
            <person name="Tsang A."/>
            <person name="Grigoriev I.V."/>
        </authorList>
    </citation>
    <scope>NUCLEOTIDE SEQUENCE [LARGE SCALE GENOMIC DNA]</scope>
    <source>
        <strain evidence="5 6">ATCC 22073</strain>
    </source>
</reference>
<dbReference type="InterPro" id="IPR038499">
    <property type="entry name" value="BRO1_sf"/>
</dbReference>
<evidence type="ECO:0000256" key="1">
    <source>
        <dbReference type="ARBA" id="ARBA00038154"/>
    </source>
</evidence>
<sequence>MASTMLWLEFRRSAHVSLGSAIRQYISDKYDQHPDMFRNDLEVIDALRRDAVNSQDPHPSAIKKLQAYAAQLVWVSGKFPIDIGVDFTWYPSLGYNTGRPIAHNNLQYELMNVLFNLAALYSQLAVAADRSTAEGVKSAASYFTQAAGVLKHMKTIVLPELRMPNPPDDMDDATLSSLNQLFLAQAQECYWQKAVSDGYKDASVAQLAACVSDLYNLAGEAAMRSDAISSAWIHHVSAKHHHFAAAAQFRAAADCLEKRKYGEEVARLTDALACVKEGLKETRGNYLNKAVVDDLMKLKARLEQDLKRAERDNDKIYLQIVPSKPELAILKRAKLAIDRIPPQIANPHDYLGENAEFGPPLFSKLVPFSVHVAISIYEERRDRLVNANIVAELESMTDSLHSILSSLNLPGSLQALEKPLGLPSTLVQHAEEIRQVDALHRLERGLRDIEKLCASDKMIFEEGKALLAAEEEEDRKLRLKHGTQRWTRPESRADPRHDGGAKLWNQVAEIEGYLASSTSSDAIVREKFVAVKDTLAILAGPDRGIMDYIPNSRKTEIPEPLKPAIGRLRGVYNDVLRLESRRRKRVESLRVRARADDIKEEILAETARLERAYPKTAIVPAHFDDFFTKRLDRLYEAELEMVEKEKADQEKIIADLERANREFESQKRSLGKQGSHEKERERALQKLDAAYYKYKDIVNNLEGARTFYNDLSRIVEGFRIQCRNWVSARRKEAQELEEELSLPSLASLTLNPTNASSHQAPSSYQPAPNQTPSRYAQPHQHQQQPPPPLPQQQNPPVQTQIQQPRPIQVAQSVGNMQTAWSPDMGIRFAGAGGTPGGRQGGEPPQTQNSGTWQPGMGIRFG</sequence>
<feature type="coiled-coil region" evidence="2">
    <location>
        <begin position="639"/>
        <end position="673"/>
    </location>
</feature>
<evidence type="ECO:0000313" key="5">
    <source>
        <dbReference type="EMBL" id="KAL2270692.1"/>
    </source>
</evidence>
<dbReference type="Gene3D" id="1.25.40.280">
    <property type="entry name" value="alix/aip1 like domains"/>
    <property type="match status" value="1"/>
</dbReference>
<feature type="compositionally biased region" description="Polar residues" evidence="3">
    <location>
        <begin position="749"/>
        <end position="774"/>
    </location>
</feature>
<feature type="compositionally biased region" description="Low complexity" evidence="3">
    <location>
        <begin position="791"/>
        <end position="804"/>
    </location>
</feature>
<evidence type="ECO:0000256" key="2">
    <source>
        <dbReference type="SAM" id="Coils"/>
    </source>
</evidence>
<organism evidence="5 6">
    <name type="scientific">Remersonia thermophila</name>
    <dbReference type="NCBI Taxonomy" id="72144"/>
    <lineage>
        <taxon>Eukaryota</taxon>
        <taxon>Fungi</taxon>
        <taxon>Dikarya</taxon>
        <taxon>Ascomycota</taxon>
        <taxon>Pezizomycotina</taxon>
        <taxon>Sordariomycetes</taxon>
        <taxon>Sordariomycetidae</taxon>
        <taxon>Sordariales</taxon>
        <taxon>Sordariales incertae sedis</taxon>
        <taxon>Remersonia</taxon>
    </lineage>
</organism>
<evidence type="ECO:0000313" key="6">
    <source>
        <dbReference type="Proteomes" id="UP001600064"/>
    </source>
</evidence>
<dbReference type="PANTHER" id="PTHR23030:SF39">
    <property type="entry name" value="PROGRAMMED CELL DEATH 6-INTERACTING PROTEIN"/>
    <property type="match status" value="1"/>
</dbReference>
<dbReference type="GeneID" id="98127639"/>
<dbReference type="Pfam" id="PF13949">
    <property type="entry name" value="ALIX_LYPXL_bnd"/>
    <property type="match status" value="1"/>
</dbReference>
<comment type="caution">
    <text evidence="5">The sequence shown here is derived from an EMBL/GenBank/DDBJ whole genome shotgun (WGS) entry which is preliminary data.</text>
</comment>
<protein>
    <recommendedName>
        <fullName evidence="4">BRO1 domain-containing protein</fullName>
    </recommendedName>
</protein>
<gene>
    <name evidence="5" type="ORF">VTJ83DRAFT_63</name>
</gene>
<dbReference type="InterPro" id="IPR025304">
    <property type="entry name" value="ALIX_V_dom"/>
</dbReference>
<keyword evidence="6" id="KW-1185">Reference proteome</keyword>
<feature type="compositionally biased region" description="Polar residues" evidence="3">
    <location>
        <begin position="809"/>
        <end position="820"/>
    </location>
</feature>
<dbReference type="EMBL" id="JAZGUE010000001">
    <property type="protein sequence ID" value="KAL2270692.1"/>
    <property type="molecule type" value="Genomic_DNA"/>
</dbReference>
<dbReference type="RefSeq" id="XP_070869416.1">
    <property type="nucleotide sequence ID" value="XM_071012995.1"/>
</dbReference>
<dbReference type="Gene3D" id="1.20.140.50">
    <property type="entry name" value="alix/aip1 like domains"/>
    <property type="match status" value="1"/>
</dbReference>
<dbReference type="InterPro" id="IPR004328">
    <property type="entry name" value="BRO1_dom"/>
</dbReference>
<evidence type="ECO:0000256" key="3">
    <source>
        <dbReference type="SAM" id="MobiDB-lite"/>
    </source>
</evidence>
<comment type="similarity">
    <text evidence="1">Belongs to the palA/RIM20 family.</text>
</comment>
<dbReference type="Proteomes" id="UP001600064">
    <property type="component" value="Unassembled WGS sequence"/>
</dbReference>
<feature type="coiled-coil region" evidence="2">
    <location>
        <begin position="292"/>
        <end position="319"/>
    </location>
</feature>
<dbReference type="SMART" id="SM01041">
    <property type="entry name" value="BRO1"/>
    <property type="match status" value="1"/>
</dbReference>
<evidence type="ECO:0000259" key="4">
    <source>
        <dbReference type="PROSITE" id="PS51180"/>
    </source>
</evidence>
<name>A0ABR4DM36_9PEZI</name>
<feature type="compositionally biased region" description="Gly residues" evidence="3">
    <location>
        <begin position="830"/>
        <end position="840"/>
    </location>
</feature>
<dbReference type="Pfam" id="PF03097">
    <property type="entry name" value="BRO1"/>
    <property type="match status" value="1"/>
</dbReference>
<dbReference type="CDD" id="cd09241">
    <property type="entry name" value="BRO1_ScRim20-like"/>
    <property type="match status" value="1"/>
</dbReference>
<accession>A0ABR4DM36</accession>
<proteinExistence type="inferred from homology"/>